<dbReference type="PANTHER" id="PTHR19317">
    <property type="entry name" value="PRENYLATED RAB ACCEPTOR 1-RELATED"/>
    <property type="match status" value="1"/>
</dbReference>
<dbReference type="EMBL" id="HBGA01060909">
    <property type="protein sequence ID" value="CAD9011459.1"/>
    <property type="molecule type" value="Transcribed_RNA"/>
</dbReference>
<proteinExistence type="inferred from homology"/>
<evidence type="ECO:0000256" key="4">
    <source>
        <dbReference type="ARBA" id="ARBA00023136"/>
    </source>
</evidence>
<protein>
    <recommendedName>
        <fullName evidence="5">PRA1 family protein</fullName>
    </recommendedName>
</protein>
<evidence type="ECO:0000256" key="1">
    <source>
        <dbReference type="ARBA" id="ARBA00004141"/>
    </source>
</evidence>
<evidence type="ECO:0000256" key="2">
    <source>
        <dbReference type="ARBA" id="ARBA00022692"/>
    </source>
</evidence>
<name>A0A7S1NDI7_9EUGL</name>
<dbReference type="GO" id="GO:0016020">
    <property type="term" value="C:membrane"/>
    <property type="evidence" value="ECO:0007669"/>
    <property type="project" value="UniProtKB-SubCell"/>
</dbReference>
<reference evidence="6" key="1">
    <citation type="submission" date="2021-01" db="EMBL/GenBank/DDBJ databases">
        <authorList>
            <person name="Corre E."/>
            <person name="Pelletier E."/>
            <person name="Niang G."/>
            <person name="Scheremetjew M."/>
            <person name="Finn R."/>
            <person name="Kale V."/>
            <person name="Holt S."/>
            <person name="Cochrane G."/>
            <person name="Meng A."/>
            <person name="Brown T."/>
            <person name="Cohen L."/>
        </authorList>
    </citation>
    <scope>NUCLEOTIDE SEQUENCE</scope>
    <source>
        <strain evidence="6">NIES-381</strain>
    </source>
</reference>
<feature type="transmembrane region" description="Helical" evidence="5">
    <location>
        <begin position="73"/>
        <end position="102"/>
    </location>
</feature>
<dbReference type="PANTHER" id="PTHR19317:SF0">
    <property type="entry name" value="PRENYLATED RAB ACCEPTOR PROTEIN 1"/>
    <property type="match status" value="1"/>
</dbReference>
<keyword evidence="4 5" id="KW-0472">Membrane</keyword>
<dbReference type="GO" id="GO:0005794">
    <property type="term" value="C:Golgi apparatus"/>
    <property type="evidence" value="ECO:0007669"/>
    <property type="project" value="TreeGrafter"/>
</dbReference>
<evidence type="ECO:0000256" key="5">
    <source>
        <dbReference type="RuleBase" id="RU363107"/>
    </source>
</evidence>
<sequence>MIPGTDEMPDFEDQARFGRLRKGWGWIKSWKDDKLKSLRSWGEFFDAKKFSIPSKSEAFGRVTHNLGYFYSNYLIVAFLVAIYYLVTNILFMISIIVVSYAWYSYRNRKGPVHLGNTEVSGVQGYLGLTVGTLLLFYLTSASSTVFWLLTVAAFVCVVHAWAREPGIDFSGASENPFDSIPSV</sequence>
<gene>
    <name evidence="6" type="ORF">EGYM00392_LOCUS22559</name>
</gene>
<keyword evidence="3 5" id="KW-1133">Transmembrane helix</keyword>
<accession>A0A7S1NDI7</accession>
<comment type="similarity">
    <text evidence="5">Belongs to the PRA1 family.</text>
</comment>
<evidence type="ECO:0000256" key="3">
    <source>
        <dbReference type="ARBA" id="ARBA00022989"/>
    </source>
</evidence>
<dbReference type="InterPro" id="IPR004895">
    <property type="entry name" value="Prenylated_rab_accept_PRA1"/>
</dbReference>
<organism evidence="6">
    <name type="scientific">Eutreptiella gymnastica</name>
    <dbReference type="NCBI Taxonomy" id="73025"/>
    <lineage>
        <taxon>Eukaryota</taxon>
        <taxon>Discoba</taxon>
        <taxon>Euglenozoa</taxon>
        <taxon>Euglenida</taxon>
        <taxon>Spirocuta</taxon>
        <taxon>Euglenophyceae</taxon>
        <taxon>Eutreptiales</taxon>
        <taxon>Eutreptiaceae</taxon>
        <taxon>Eutreptiella</taxon>
    </lineage>
</organism>
<evidence type="ECO:0000313" key="6">
    <source>
        <dbReference type="EMBL" id="CAD9011459.1"/>
    </source>
</evidence>
<dbReference type="Pfam" id="PF03208">
    <property type="entry name" value="PRA1"/>
    <property type="match status" value="1"/>
</dbReference>
<keyword evidence="2 5" id="KW-0812">Transmembrane</keyword>
<comment type="subcellular location">
    <subcellularLocation>
        <location evidence="1 5">Membrane</location>
        <topology evidence="1 5">Multi-pass membrane protein</topology>
    </subcellularLocation>
</comment>
<feature type="transmembrane region" description="Helical" evidence="5">
    <location>
        <begin position="145"/>
        <end position="162"/>
    </location>
</feature>
<feature type="transmembrane region" description="Helical" evidence="5">
    <location>
        <begin position="122"/>
        <end position="138"/>
    </location>
</feature>
<dbReference type="AlphaFoldDB" id="A0A7S1NDI7"/>